<proteinExistence type="predicted"/>
<dbReference type="Proteomes" id="UP000688137">
    <property type="component" value="Unassembled WGS sequence"/>
</dbReference>
<organism evidence="1 2">
    <name type="scientific">Paramecium primaurelia</name>
    <dbReference type="NCBI Taxonomy" id="5886"/>
    <lineage>
        <taxon>Eukaryota</taxon>
        <taxon>Sar</taxon>
        <taxon>Alveolata</taxon>
        <taxon>Ciliophora</taxon>
        <taxon>Intramacronucleata</taxon>
        <taxon>Oligohymenophorea</taxon>
        <taxon>Peniculida</taxon>
        <taxon>Parameciidae</taxon>
        <taxon>Paramecium</taxon>
    </lineage>
</organism>
<dbReference type="OMA" id="DGGMAHT"/>
<gene>
    <name evidence="1" type="ORF">PPRIM_AZ9-3.1.T1440012</name>
</gene>
<protein>
    <submittedName>
        <fullName evidence="1">Uncharacterized protein</fullName>
    </submittedName>
</protein>
<dbReference type="AlphaFoldDB" id="A0A8S1Q5Q6"/>
<sequence length="147" mass="17089">MNSNPPPVIILYKQSLNDPDKKNFSKLWQQEPIEVKEFFSNLFQALKYSKDGGMAHTIFELETNDSHSEISEINWKNQGFISEQSNSMIELLNILEIEKLPIQSAFLENNSINQIAQLCERMKTLNINQELSNRINDSFLKISKLRK</sequence>
<dbReference type="EMBL" id="CAJJDM010000148">
    <property type="protein sequence ID" value="CAD8110365.1"/>
    <property type="molecule type" value="Genomic_DNA"/>
</dbReference>
<accession>A0A8S1Q5Q6</accession>
<evidence type="ECO:0000313" key="2">
    <source>
        <dbReference type="Proteomes" id="UP000688137"/>
    </source>
</evidence>
<keyword evidence="2" id="KW-1185">Reference proteome</keyword>
<evidence type="ECO:0000313" key="1">
    <source>
        <dbReference type="EMBL" id="CAD8110365.1"/>
    </source>
</evidence>
<comment type="caution">
    <text evidence="1">The sequence shown here is derived from an EMBL/GenBank/DDBJ whole genome shotgun (WGS) entry which is preliminary data.</text>
</comment>
<name>A0A8S1Q5Q6_PARPR</name>
<reference evidence="1" key="1">
    <citation type="submission" date="2021-01" db="EMBL/GenBank/DDBJ databases">
        <authorList>
            <consortium name="Genoscope - CEA"/>
            <person name="William W."/>
        </authorList>
    </citation>
    <scope>NUCLEOTIDE SEQUENCE</scope>
</reference>